<keyword evidence="4" id="KW-1185">Reference proteome</keyword>
<dbReference type="Gene3D" id="3.40.50.720">
    <property type="entry name" value="NAD(P)-binding Rossmann-like Domain"/>
    <property type="match status" value="1"/>
</dbReference>
<evidence type="ECO:0000313" key="4">
    <source>
        <dbReference type="Proteomes" id="UP001611263"/>
    </source>
</evidence>
<dbReference type="InterPro" id="IPR036291">
    <property type="entry name" value="NAD(P)-bd_dom_sf"/>
</dbReference>
<evidence type="ECO:0000313" key="3">
    <source>
        <dbReference type="EMBL" id="MFI1460678.1"/>
    </source>
</evidence>
<dbReference type="SUPFAM" id="SSF51735">
    <property type="entry name" value="NAD(P)-binding Rossmann-fold domains"/>
    <property type="match status" value="1"/>
</dbReference>
<dbReference type="PRINTS" id="PR00081">
    <property type="entry name" value="GDHRDH"/>
</dbReference>
<dbReference type="Proteomes" id="UP001611263">
    <property type="component" value="Unassembled WGS sequence"/>
</dbReference>
<evidence type="ECO:0000256" key="2">
    <source>
        <dbReference type="ARBA" id="ARBA00023002"/>
    </source>
</evidence>
<sequence>MTPPHDLTGRVAVVTGVSRRGGIGYAVARRLAARGAQLFLTHWVRHDEAQPWGADDLDQLRAGLTEAPRIADLSIDFAEPDAGQRAVDAAVAEFGHVDILVANHARSGGDGTLFDIDAAILDGHWAVDARSVLLLTQAFAKQYRPGHGDVGDRGRVIWMTSGQHLGPMRGEIAYGSAKSVLAGMTATVAAELIEHGIVLNTVNPGPVDTGYLDPHSTGLDPAFVAAVHVAFPRGRAGTPDDPARLIEWLVSDDGRWVVGQIIDSEGGFRRSRF</sequence>
<protein>
    <submittedName>
        <fullName evidence="3">SDR family oxidoreductase</fullName>
    </submittedName>
</protein>
<accession>A0ABW7TM18</accession>
<dbReference type="CDD" id="cd05233">
    <property type="entry name" value="SDR_c"/>
    <property type="match status" value="1"/>
</dbReference>
<dbReference type="GeneID" id="93505273"/>
<comment type="similarity">
    <text evidence="1">Belongs to the short-chain dehydrogenases/reductases (SDR) family.</text>
</comment>
<evidence type="ECO:0000256" key="1">
    <source>
        <dbReference type="ARBA" id="ARBA00006484"/>
    </source>
</evidence>
<dbReference type="InterPro" id="IPR002347">
    <property type="entry name" value="SDR_fam"/>
</dbReference>
<dbReference type="EMBL" id="JBIRUQ010000001">
    <property type="protein sequence ID" value="MFI1460678.1"/>
    <property type="molecule type" value="Genomic_DNA"/>
</dbReference>
<dbReference type="PANTHER" id="PTHR48107:SF7">
    <property type="entry name" value="RE15974P"/>
    <property type="match status" value="1"/>
</dbReference>
<keyword evidence="2" id="KW-0560">Oxidoreductase</keyword>
<dbReference type="RefSeq" id="WP_033246149.1">
    <property type="nucleotide sequence ID" value="NZ_JBIRUQ010000001.1"/>
</dbReference>
<dbReference type="Pfam" id="PF13561">
    <property type="entry name" value="adh_short_C2"/>
    <property type="match status" value="1"/>
</dbReference>
<reference evidence="3 4" key="1">
    <citation type="submission" date="2024-10" db="EMBL/GenBank/DDBJ databases">
        <title>The Natural Products Discovery Center: Release of the First 8490 Sequenced Strains for Exploring Actinobacteria Biosynthetic Diversity.</title>
        <authorList>
            <person name="Kalkreuter E."/>
            <person name="Kautsar S.A."/>
            <person name="Yang D."/>
            <person name="Bader C.D."/>
            <person name="Teijaro C.N."/>
            <person name="Fluegel L."/>
            <person name="Davis C.M."/>
            <person name="Simpson J.R."/>
            <person name="Lauterbach L."/>
            <person name="Steele A.D."/>
            <person name="Gui C."/>
            <person name="Meng S."/>
            <person name="Li G."/>
            <person name="Viehrig K."/>
            <person name="Ye F."/>
            <person name="Su P."/>
            <person name="Kiefer A.F."/>
            <person name="Nichols A."/>
            <person name="Cepeda A.J."/>
            <person name="Yan W."/>
            <person name="Fan B."/>
            <person name="Jiang Y."/>
            <person name="Adhikari A."/>
            <person name="Zheng C.-J."/>
            <person name="Schuster L."/>
            <person name="Cowan T.M."/>
            <person name="Smanski M.J."/>
            <person name="Chevrette M.G."/>
            <person name="De Carvalho L.P.S."/>
            <person name="Shen B."/>
        </authorList>
    </citation>
    <scope>NUCLEOTIDE SEQUENCE [LARGE SCALE GENOMIC DNA]</scope>
    <source>
        <strain evidence="3 4">NPDC020568</strain>
    </source>
</reference>
<dbReference type="NCBIfam" id="NF009389">
    <property type="entry name" value="PRK12748.1"/>
    <property type="match status" value="1"/>
</dbReference>
<gene>
    <name evidence="3" type="ORF">ACH4WX_08130</name>
</gene>
<organism evidence="3 4">
    <name type="scientific">Nocardia carnea</name>
    <dbReference type="NCBI Taxonomy" id="37328"/>
    <lineage>
        <taxon>Bacteria</taxon>
        <taxon>Bacillati</taxon>
        <taxon>Actinomycetota</taxon>
        <taxon>Actinomycetes</taxon>
        <taxon>Mycobacteriales</taxon>
        <taxon>Nocardiaceae</taxon>
        <taxon>Nocardia</taxon>
    </lineage>
</organism>
<dbReference type="PANTHER" id="PTHR48107">
    <property type="entry name" value="NADPH-DEPENDENT ALDEHYDE REDUCTASE-LIKE PROTEIN, CHLOROPLASTIC-RELATED"/>
    <property type="match status" value="1"/>
</dbReference>
<proteinExistence type="inferred from homology"/>
<comment type="caution">
    <text evidence="3">The sequence shown here is derived from an EMBL/GenBank/DDBJ whole genome shotgun (WGS) entry which is preliminary data.</text>
</comment>
<name>A0ABW7TM18_9NOCA</name>